<organism evidence="11 12">
    <name type="scientific">Mycolicibacterium diernhoferi</name>
    <dbReference type="NCBI Taxonomy" id="1801"/>
    <lineage>
        <taxon>Bacteria</taxon>
        <taxon>Bacillati</taxon>
        <taxon>Actinomycetota</taxon>
        <taxon>Actinomycetes</taxon>
        <taxon>Mycobacteriales</taxon>
        <taxon>Mycobacteriaceae</taxon>
        <taxon>Mycolicibacterium</taxon>
    </lineage>
</organism>
<dbReference type="Gene3D" id="3.40.50.1170">
    <property type="entry name" value="L-asparaginase, N-terminal domain"/>
    <property type="match status" value="1"/>
</dbReference>
<dbReference type="GO" id="GO:0006528">
    <property type="term" value="P:asparagine metabolic process"/>
    <property type="evidence" value="ECO:0007669"/>
    <property type="project" value="InterPro"/>
</dbReference>
<dbReference type="GO" id="GO:0004067">
    <property type="term" value="F:asparaginase activity"/>
    <property type="evidence" value="ECO:0007669"/>
    <property type="project" value="UniProtKB-UniRule"/>
</dbReference>
<keyword evidence="3" id="KW-0378">Hydrolase</keyword>
<feature type="domain" description="Asparaginase/glutaminase C-terminal" evidence="10">
    <location>
        <begin position="200"/>
        <end position="306"/>
    </location>
</feature>
<dbReference type="Pfam" id="PF17763">
    <property type="entry name" value="Asparaginase_C"/>
    <property type="match status" value="1"/>
</dbReference>
<evidence type="ECO:0000256" key="4">
    <source>
        <dbReference type="ARBA" id="ARBA00049366"/>
    </source>
</evidence>
<dbReference type="Proteomes" id="UP000220340">
    <property type="component" value="Unassembled WGS sequence"/>
</dbReference>
<dbReference type="PROSITE" id="PS00917">
    <property type="entry name" value="ASN_GLN_ASE_2"/>
    <property type="match status" value="1"/>
</dbReference>
<sequence length="313" mass="31406">MQRLVVISTGGTIATSSGADGVARPTRSGADLTRGLGLDFDVRVVELMSVDSSALGPAEWDRMSDAISAEVALGATGIVVTHGTDTMEETALWLQLTYDGAVPVVLTGAQRSADDPDADGPGNLRDALAVAACPEAVGAGVLLSFAGMVWQPLGLYKAVTDDLRGFAGSAVGSVHDGVVRLQTVPRRPWLGALRATDAPRVDIVAAYPGADAVALDACVAAGARGVVLEALGSGNAGDAFIAGARRACAAGVSVAVSSRVPGGRVRPTYGPGRALVDAGAVVAPTLRPAQARVLLMAALGAGASVPEMFAAWG</sequence>
<dbReference type="Pfam" id="PF00710">
    <property type="entry name" value="Asparaginase"/>
    <property type="match status" value="1"/>
</dbReference>
<feature type="active site" description="O-isoaspartyl threonine intermediate" evidence="5">
    <location>
        <position position="12"/>
    </location>
</feature>
<dbReference type="AlphaFoldDB" id="A0A1Q4HJE3"/>
<protein>
    <recommendedName>
        <fullName evidence="2">asparaginase</fullName>
        <ecNumber evidence="2">3.5.1.1</ecNumber>
    </recommendedName>
</protein>
<evidence type="ECO:0000259" key="10">
    <source>
        <dbReference type="Pfam" id="PF17763"/>
    </source>
</evidence>
<dbReference type="PIRSF" id="PIRSF001220">
    <property type="entry name" value="L-ASNase_gatD"/>
    <property type="match status" value="1"/>
</dbReference>
<dbReference type="PROSITE" id="PS51732">
    <property type="entry name" value="ASN_GLN_ASE_3"/>
    <property type="match status" value="1"/>
</dbReference>
<dbReference type="EMBL" id="PDCR01000004">
    <property type="protein sequence ID" value="PEG55852.1"/>
    <property type="molecule type" value="Genomic_DNA"/>
</dbReference>
<dbReference type="InterPro" id="IPR027473">
    <property type="entry name" value="L-asparaginase_C"/>
</dbReference>
<comment type="catalytic activity">
    <reaction evidence="4">
        <text>L-asparagine + H2O = L-aspartate + NH4(+)</text>
        <dbReference type="Rhea" id="RHEA:21016"/>
        <dbReference type="ChEBI" id="CHEBI:15377"/>
        <dbReference type="ChEBI" id="CHEBI:28938"/>
        <dbReference type="ChEBI" id="CHEBI:29991"/>
        <dbReference type="ChEBI" id="CHEBI:58048"/>
        <dbReference type="EC" id="3.5.1.1"/>
    </reaction>
</comment>
<evidence type="ECO:0000259" key="9">
    <source>
        <dbReference type="Pfam" id="PF00710"/>
    </source>
</evidence>
<gene>
    <name evidence="11" type="ORF">CRI78_04345</name>
</gene>
<evidence type="ECO:0000256" key="5">
    <source>
        <dbReference type="PIRSR" id="PIRSR001220-1"/>
    </source>
</evidence>
<dbReference type="InterPro" id="IPR036152">
    <property type="entry name" value="Asp/glu_Ase-like_sf"/>
</dbReference>
<dbReference type="Gene3D" id="3.40.50.40">
    <property type="match status" value="1"/>
</dbReference>
<feature type="active site" evidence="8">
    <location>
        <position position="84"/>
    </location>
</feature>
<dbReference type="CDD" id="cd08964">
    <property type="entry name" value="L-asparaginase_II"/>
    <property type="match status" value="1"/>
</dbReference>
<dbReference type="InterPro" id="IPR027475">
    <property type="entry name" value="Asparaginase/glutaminase_AS2"/>
</dbReference>
<evidence type="ECO:0000256" key="6">
    <source>
        <dbReference type="PIRSR" id="PIRSR001220-2"/>
    </source>
</evidence>
<comment type="caution">
    <text evidence="11">The sequence shown here is derived from an EMBL/GenBank/DDBJ whole genome shotgun (WGS) entry which is preliminary data.</text>
</comment>
<keyword evidence="12" id="KW-1185">Reference proteome</keyword>
<dbReference type="RefSeq" id="WP_073854829.1">
    <property type="nucleotide sequence ID" value="NZ_BAAATC010000019.1"/>
</dbReference>
<dbReference type="PROSITE" id="PS00144">
    <property type="entry name" value="ASN_GLN_ASE_1"/>
    <property type="match status" value="1"/>
</dbReference>
<evidence type="ECO:0000256" key="7">
    <source>
        <dbReference type="PROSITE-ProRule" id="PRU10099"/>
    </source>
</evidence>
<evidence type="ECO:0000256" key="2">
    <source>
        <dbReference type="ARBA" id="ARBA00012920"/>
    </source>
</evidence>
<feature type="domain" description="L-asparaginase N-terminal" evidence="9">
    <location>
        <begin position="3"/>
        <end position="174"/>
    </location>
</feature>
<evidence type="ECO:0000313" key="12">
    <source>
        <dbReference type="Proteomes" id="UP000220340"/>
    </source>
</evidence>
<dbReference type="PRINTS" id="PR00139">
    <property type="entry name" value="ASNGLNASE"/>
</dbReference>
<feature type="active site" evidence="7">
    <location>
        <position position="12"/>
    </location>
</feature>
<dbReference type="InterPro" id="IPR037152">
    <property type="entry name" value="L-asparaginase_N_sf"/>
</dbReference>
<feature type="binding site" evidence="6">
    <location>
        <begin position="84"/>
        <end position="85"/>
    </location>
    <ligand>
        <name>substrate</name>
    </ligand>
</feature>
<dbReference type="InterPro" id="IPR040919">
    <property type="entry name" value="Asparaginase_C"/>
</dbReference>
<comment type="similarity">
    <text evidence="1">Belongs to the asparaginase 1 family.</text>
</comment>
<dbReference type="InterPro" id="IPR006034">
    <property type="entry name" value="Asparaginase/glutaminase-like"/>
</dbReference>
<dbReference type="SFLD" id="SFLDS00057">
    <property type="entry name" value="Glutaminase/Asparaginase"/>
    <property type="match status" value="1"/>
</dbReference>
<evidence type="ECO:0000313" key="11">
    <source>
        <dbReference type="EMBL" id="PEG55852.1"/>
    </source>
</evidence>
<proteinExistence type="inferred from homology"/>
<dbReference type="OrthoDB" id="9788068at2"/>
<dbReference type="InterPro" id="IPR004550">
    <property type="entry name" value="AsnASE_II"/>
</dbReference>
<dbReference type="InterPro" id="IPR027474">
    <property type="entry name" value="L-asparaginase_N"/>
</dbReference>
<accession>A0A1Q4HJE3</accession>
<dbReference type="PANTHER" id="PTHR11707:SF28">
    <property type="entry name" value="60 KDA LYSOPHOSPHOLIPASE"/>
    <property type="match status" value="1"/>
</dbReference>
<dbReference type="SUPFAM" id="SSF53774">
    <property type="entry name" value="Glutaminase/Asparaginase"/>
    <property type="match status" value="1"/>
</dbReference>
<name>A0A1Q4HJE3_9MYCO</name>
<dbReference type="InterPro" id="IPR020827">
    <property type="entry name" value="Asparaginase/glutaminase_AS1"/>
</dbReference>
<dbReference type="PIRSF" id="PIRSF500176">
    <property type="entry name" value="L_ASNase"/>
    <property type="match status" value="1"/>
</dbReference>
<dbReference type="STRING" id="1801.BRW64_04775"/>
<reference evidence="11 12" key="1">
    <citation type="submission" date="2017-10" db="EMBL/GenBank/DDBJ databases">
        <title>The new phylogeny of genus Mycobacterium.</title>
        <authorList>
            <person name="Tortoli E."/>
            <person name="Trovato A."/>
            <person name="Cirillo D.M."/>
        </authorList>
    </citation>
    <scope>NUCLEOTIDE SEQUENCE [LARGE SCALE GENOMIC DNA]</scope>
    <source>
        <strain evidence="11 12">IP141170001</strain>
    </source>
</reference>
<evidence type="ECO:0000256" key="3">
    <source>
        <dbReference type="ARBA" id="ARBA00022801"/>
    </source>
</evidence>
<dbReference type="SMART" id="SM00870">
    <property type="entry name" value="Asparaginase"/>
    <property type="match status" value="1"/>
</dbReference>
<dbReference type="EC" id="3.5.1.1" evidence="2"/>
<feature type="binding site" evidence="6">
    <location>
        <position position="64"/>
    </location>
    <ligand>
        <name>substrate</name>
    </ligand>
</feature>
<evidence type="ECO:0000256" key="8">
    <source>
        <dbReference type="PROSITE-ProRule" id="PRU10100"/>
    </source>
</evidence>
<evidence type="ECO:0000256" key="1">
    <source>
        <dbReference type="ARBA" id="ARBA00010518"/>
    </source>
</evidence>
<dbReference type="PANTHER" id="PTHR11707">
    <property type="entry name" value="L-ASPARAGINASE"/>
    <property type="match status" value="1"/>
</dbReference>